<accession>A0AAX3BCG5</accession>
<keyword evidence="13 19" id="KW-1133">Transmembrane helix</keyword>
<evidence type="ECO:0000256" key="6">
    <source>
        <dbReference type="ARBA" id="ARBA00012487"/>
    </source>
</evidence>
<dbReference type="Pfam" id="PF01148">
    <property type="entry name" value="CTP_transf_1"/>
    <property type="match status" value="1"/>
</dbReference>
<dbReference type="PANTHER" id="PTHR46382">
    <property type="entry name" value="PHOSPHATIDATE CYTIDYLYLTRANSFERASE"/>
    <property type="match status" value="1"/>
</dbReference>
<feature type="transmembrane region" description="Helical" evidence="19">
    <location>
        <begin position="55"/>
        <end position="76"/>
    </location>
</feature>
<evidence type="ECO:0000256" key="12">
    <source>
        <dbReference type="ARBA" id="ARBA00022695"/>
    </source>
</evidence>
<keyword evidence="15 19" id="KW-0472">Membrane</keyword>
<comment type="catalytic activity">
    <reaction evidence="1 18">
        <text>a 1,2-diacyl-sn-glycero-3-phosphate + CTP + H(+) = a CDP-1,2-diacyl-sn-glycerol + diphosphate</text>
        <dbReference type="Rhea" id="RHEA:16229"/>
        <dbReference type="ChEBI" id="CHEBI:15378"/>
        <dbReference type="ChEBI" id="CHEBI:33019"/>
        <dbReference type="ChEBI" id="CHEBI:37563"/>
        <dbReference type="ChEBI" id="CHEBI:58332"/>
        <dbReference type="ChEBI" id="CHEBI:58608"/>
        <dbReference type="EC" id="2.7.7.41"/>
    </reaction>
</comment>
<keyword evidence="11 18" id="KW-0812">Transmembrane</keyword>
<evidence type="ECO:0000256" key="7">
    <source>
        <dbReference type="ARBA" id="ARBA00019373"/>
    </source>
</evidence>
<keyword evidence="16" id="KW-0594">Phospholipid biosynthesis</keyword>
<organism evidence="20 21">
    <name type="scientific">Thermospira aquatica</name>
    <dbReference type="NCBI Taxonomy" id="2828656"/>
    <lineage>
        <taxon>Bacteria</taxon>
        <taxon>Pseudomonadati</taxon>
        <taxon>Spirochaetota</taxon>
        <taxon>Spirochaetia</taxon>
        <taxon>Brevinematales</taxon>
        <taxon>Thermospiraceae</taxon>
        <taxon>Thermospira</taxon>
    </lineage>
</organism>
<keyword evidence="10 18" id="KW-0808">Transferase</keyword>
<reference evidence="20" key="1">
    <citation type="submission" date="2021-04" db="EMBL/GenBank/DDBJ databases">
        <authorList>
            <person name="Postec A."/>
        </authorList>
    </citation>
    <scope>NUCLEOTIDE SEQUENCE</scope>
    <source>
        <strain evidence="20">F1F22</strain>
    </source>
</reference>
<keyword evidence="12 18" id="KW-0548">Nucleotidyltransferase</keyword>
<feature type="transmembrane region" description="Helical" evidence="19">
    <location>
        <begin position="82"/>
        <end position="102"/>
    </location>
</feature>
<evidence type="ECO:0000256" key="5">
    <source>
        <dbReference type="ARBA" id="ARBA00010185"/>
    </source>
</evidence>
<dbReference type="Proteomes" id="UP001056539">
    <property type="component" value="Chromosome"/>
</dbReference>
<dbReference type="PROSITE" id="PS01315">
    <property type="entry name" value="CDS"/>
    <property type="match status" value="1"/>
</dbReference>
<dbReference type="KEGG" id="taqu:KDW03_10870"/>
<dbReference type="EC" id="2.7.7.41" evidence="6 18"/>
<evidence type="ECO:0000256" key="13">
    <source>
        <dbReference type="ARBA" id="ARBA00022989"/>
    </source>
</evidence>
<dbReference type="GO" id="GO:0004605">
    <property type="term" value="F:phosphatidate cytidylyltransferase activity"/>
    <property type="evidence" value="ECO:0007669"/>
    <property type="project" value="UniProtKB-EC"/>
</dbReference>
<dbReference type="GO" id="GO:0005886">
    <property type="term" value="C:plasma membrane"/>
    <property type="evidence" value="ECO:0007669"/>
    <property type="project" value="UniProtKB-SubCell"/>
</dbReference>
<dbReference type="RefSeq" id="WP_271435098.1">
    <property type="nucleotide sequence ID" value="NZ_CP073355.1"/>
</dbReference>
<evidence type="ECO:0000256" key="18">
    <source>
        <dbReference type="RuleBase" id="RU003938"/>
    </source>
</evidence>
<dbReference type="EMBL" id="CP073355">
    <property type="protein sequence ID" value="URA09966.1"/>
    <property type="molecule type" value="Genomic_DNA"/>
</dbReference>
<feature type="transmembrane region" description="Helical" evidence="19">
    <location>
        <begin position="5"/>
        <end position="24"/>
    </location>
</feature>
<dbReference type="InterPro" id="IPR000374">
    <property type="entry name" value="PC_trans"/>
</dbReference>
<proteinExistence type="inferred from homology"/>
<feature type="transmembrane region" description="Helical" evidence="19">
    <location>
        <begin position="114"/>
        <end position="136"/>
    </location>
</feature>
<keyword evidence="21" id="KW-1185">Reference proteome</keyword>
<comment type="pathway">
    <text evidence="3 18">Phospholipid metabolism; CDP-diacylglycerol biosynthesis; CDP-diacylglycerol from sn-glycerol 3-phosphate: step 3/3.</text>
</comment>
<keyword evidence="17" id="KW-1208">Phospholipid metabolism</keyword>
<evidence type="ECO:0000256" key="10">
    <source>
        <dbReference type="ARBA" id="ARBA00022679"/>
    </source>
</evidence>
<comment type="pathway">
    <text evidence="4">Lipid metabolism.</text>
</comment>
<name>A0AAX3BCG5_9SPIR</name>
<evidence type="ECO:0000256" key="1">
    <source>
        <dbReference type="ARBA" id="ARBA00001698"/>
    </source>
</evidence>
<feature type="transmembrane region" description="Helical" evidence="19">
    <location>
        <begin position="142"/>
        <end position="163"/>
    </location>
</feature>
<feature type="transmembrane region" description="Helical" evidence="19">
    <location>
        <begin position="184"/>
        <end position="206"/>
    </location>
</feature>
<evidence type="ECO:0000256" key="17">
    <source>
        <dbReference type="ARBA" id="ARBA00023264"/>
    </source>
</evidence>
<gene>
    <name evidence="20" type="ORF">KDW03_10870</name>
</gene>
<dbReference type="PANTHER" id="PTHR46382:SF1">
    <property type="entry name" value="PHOSPHATIDATE CYTIDYLYLTRANSFERASE"/>
    <property type="match status" value="1"/>
</dbReference>
<evidence type="ECO:0000256" key="16">
    <source>
        <dbReference type="ARBA" id="ARBA00023209"/>
    </source>
</evidence>
<evidence type="ECO:0000256" key="3">
    <source>
        <dbReference type="ARBA" id="ARBA00005119"/>
    </source>
</evidence>
<evidence type="ECO:0000256" key="9">
    <source>
        <dbReference type="ARBA" id="ARBA00022516"/>
    </source>
</evidence>
<evidence type="ECO:0000256" key="15">
    <source>
        <dbReference type="ARBA" id="ARBA00023136"/>
    </source>
</evidence>
<evidence type="ECO:0000256" key="14">
    <source>
        <dbReference type="ARBA" id="ARBA00023098"/>
    </source>
</evidence>
<evidence type="ECO:0000256" key="11">
    <source>
        <dbReference type="ARBA" id="ARBA00022692"/>
    </source>
</evidence>
<dbReference type="AlphaFoldDB" id="A0AAX3BCG5"/>
<protein>
    <recommendedName>
        <fullName evidence="7 18">Phosphatidate cytidylyltransferase</fullName>
        <ecNumber evidence="6 18">2.7.7.41</ecNumber>
    </recommendedName>
</protein>
<comment type="subcellular location">
    <subcellularLocation>
        <location evidence="2">Cell membrane</location>
        <topology evidence="2">Multi-pass membrane protein</topology>
    </subcellularLocation>
</comment>
<reference evidence="20" key="2">
    <citation type="submission" date="2022-06" db="EMBL/GenBank/DDBJ databases">
        <title>Thermospira aquatica gen. nov., sp. nov.</title>
        <authorList>
            <person name="Ben Ali Gam Z."/>
            <person name="Labat M."/>
        </authorList>
    </citation>
    <scope>NUCLEOTIDE SEQUENCE</scope>
    <source>
        <strain evidence="20">F1F22</strain>
    </source>
</reference>
<evidence type="ECO:0000313" key="21">
    <source>
        <dbReference type="Proteomes" id="UP001056539"/>
    </source>
</evidence>
<evidence type="ECO:0000256" key="4">
    <source>
        <dbReference type="ARBA" id="ARBA00005189"/>
    </source>
</evidence>
<keyword evidence="8" id="KW-1003">Cell membrane</keyword>
<feature type="transmembrane region" description="Helical" evidence="19">
    <location>
        <begin position="212"/>
        <end position="234"/>
    </location>
</feature>
<keyword evidence="9" id="KW-0444">Lipid biosynthesis</keyword>
<evidence type="ECO:0000256" key="8">
    <source>
        <dbReference type="ARBA" id="ARBA00022475"/>
    </source>
</evidence>
<dbReference type="GO" id="GO:0016024">
    <property type="term" value="P:CDP-diacylglycerol biosynthetic process"/>
    <property type="evidence" value="ECO:0007669"/>
    <property type="project" value="TreeGrafter"/>
</dbReference>
<evidence type="ECO:0000313" key="20">
    <source>
        <dbReference type="EMBL" id="URA09966.1"/>
    </source>
</evidence>
<evidence type="ECO:0000256" key="2">
    <source>
        <dbReference type="ARBA" id="ARBA00004651"/>
    </source>
</evidence>
<comment type="similarity">
    <text evidence="5 18">Belongs to the CDS family.</text>
</comment>
<keyword evidence="14" id="KW-0443">Lipid metabolism</keyword>
<evidence type="ECO:0000256" key="19">
    <source>
        <dbReference type="SAM" id="Phobius"/>
    </source>
</evidence>
<sequence>MRERFIVALVLIPIGAFFVFTSFWNNFLFFLAFLVVSLFINYEVASLLEKRGFHFYLWTNSILVTLSTLSYYLFSLQIYDLGYFYVIQILLLSLSFLITFFLESLQGKFEDAPTNLGMSLAMYILTGIFFPFLILLKAQDRTGWLVFLPLFLTWIGDAGGYFAGKLFGNHKLSFLSSPNKTIEGYAGVLFVTLAATIGCFGLQRWFHTSTNLSLLQFLLLGIMISIAGSIGDLAESTIKRWSKAKDSGSLLPGHGGFFDRFDSVLFSTPVFYIILKLMGY</sequence>